<dbReference type="InterPro" id="IPR045529">
    <property type="entry name" value="DUF6469"/>
</dbReference>
<dbReference type="AlphaFoldDB" id="A0A6A6LC74"/>
<proteinExistence type="predicted"/>
<evidence type="ECO:0000256" key="1">
    <source>
        <dbReference type="SAM" id="MobiDB-lite"/>
    </source>
</evidence>
<dbReference type="Proteomes" id="UP000467840">
    <property type="component" value="Chromosome 1"/>
</dbReference>
<organism evidence="3 4">
    <name type="scientific">Hevea brasiliensis</name>
    <name type="common">Para rubber tree</name>
    <name type="synonym">Siphonia brasiliensis</name>
    <dbReference type="NCBI Taxonomy" id="3981"/>
    <lineage>
        <taxon>Eukaryota</taxon>
        <taxon>Viridiplantae</taxon>
        <taxon>Streptophyta</taxon>
        <taxon>Embryophyta</taxon>
        <taxon>Tracheophyta</taxon>
        <taxon>Spermatophyta</taxon>
        <taxon>Magnoliopsida</taxon>
        <taxon>eudicotyledons</taxon>
        <taxon>Gunneridae</taxon>
        <taxon>Pentapetalae</taxon>
        <taxon>rosids</taxon>
        <taxon>fabids</taxon>
        <taxon>Malpighiales</taxon>
        <taxon>Euphorbiaceae</taxon>
        <taxon>Crotonoideae</taxon>
        <taxon>Micrandreae</taxon>
        <taxon>Hevea</taxon>
    </lineage>
</organism>
<feature type="compositionally biased region" description="Acidic residues" evidence="1">
    <location>
        <begin position="171"/>
        <end position="201"/>
    </location>
</feature>
<evidence type="ECO:0000313" key="4">
    <source>
        <dbReference type="Proteomes" id="UP000467840"/>
    </source>
</evidence>
<feature type="domain" description="DUF6469" evidence="2">
    <location>
        <begin position="96"/>
        <end position="177"/>
    </location>
</feature>
<dbReference type="EMBL" id="JAAGAX010000011">
    <property type="protein sequence ID" value="KAF2298167.1"/>
    <property type="molecule type" value="Genomic_DNA"/>
</dbReference>
<protein>
    <recommendedName>
        <fullName evidence="2">DUF6469 domain-containing protein</fullName>
    </recommendedName>
</protein>
<sequence length="276" mass="31789">MLNPLCMNWLGIDIEWPNPFQMLHASSPIFYASSIWLQWSTRAIEPYGIGSSSNSVKVIPKLFESVDHYFRSYVCPLLEETRARLHSSIEIIYRAPTAEVLALTPCRHDETLLYDVEIDYWRNRYSDRGKEPYKTLPGDVVILADAKPEDVSDLQREGRTWTLALVTQIPEDPEDETEDPSRDPEDETDDAGTDPEDETEDASTSTTSFKIKPSKDIEINAEMQKSLVVIFLTNITTNRRIWNRLHKFRNLDVIKEVADSMVRDFNVIIMKNDSID</sequence>
<comment type="caution">
    <text evidence="3">The sequence shown here is derived from an EMBL/GenBank/DDBJ whole genome shotgun (WGS) entry which is preliminary data.</text>
</comment>
<accession>A0A6A6LC74</accession>
<keyword evidence="4" id="KW-1185">Reference proteome</keyword>
<dbReference type="Pfam" id="PF20073">
    <property type="entry name" value="DUF6469"/>
    <property type="match status" value="2"/>
</dbReference>
<feature type="region of interest" description="Disordered" evidence="1">
    <location>
        <begin position="165"/>
        <end position="209"/>
    </location>
</feature>
<reference evidence="3 4" key="1">
    <citation type="journal article" date="2020" name="Mol. Plant">
        <title>The Chromosome-Based Rubber Tree Genome Provides New Insights into Spurge Genome Evolution and Rubber Biosynthesis.</title>
        <authorList>
            <person name="Liu J."/>
            <person name="Shi C."/>
            <person name="Shi C.C."/>
            <person name="Li W."/>
            <person name="Zhang Q.J."/>
            <person name="Zhang Y."/>
            <person name="Li K."/>
            <person name="Lu H.F."/>
            <person name="Shi C."/>
            <person name="Zhu S.T."/>
            <person name="Xiao Z.Y."/>
            <person name="Nan H."/>
            <person name="Yue Y."/>
            <person name="Zhu X.G."/>
            <person name="Wu Y."/>
            <person name="Hong X.N."/>
            <person name="Fan G.Y."/>
            <person name="Tong Y."/>
            <person name="Zhang D."/>
            <person name="Mao C.L."/>
            <person name="Liu Y.L."/>
            <person name="Hao S.J."/>
            <person name="Liu W.Q."/>
            <person name="Lv M.Q."/>
            <person name="Zhang H.B."/>
            <person name="Liu Y."/>
            <person name="Hu-Tang G.R."/>
            <person name="Wang J.P."/>
            <person name="Wang J.H."/>
            <person name="Sun Y.H."/>
            <person name="Ni S.B."/>
            <person name="Chen W.B."/>
            <person name="Zhang X.C."/>
            <person name="Jiao Y.N."/>
            <person name="Eichler E.E."/>
            <person name="Li G.H."/>
            <person name="Liu X."/>
            <person name="Gao L.Z."/>
        </authorList>
    </citation>
    <scope>NUCLEOTIDE SEQUENCE [LARGE SCALE GENOMIC DNA]</scope>
    <source>
        <strain evidence="4">cv. GT1</strain>
        <tissue evidence="3">Leaf</tissue>
    </source>
</reference>
<name>A0A6A6LC74_HEVBR</name>
<evidence type="ECO:0000313" key="3">
    <source>
        <dbReference type="EMBL" id="KAF2298167.1"/>
    </source>
</evidence>
<evidence type="ECO:0000259" key="2">
    <source>
        <dbReference type="Pfam" id="PF20073"/>
    </source>
</evidence>
<gene>
    <name evidence="3" type="ORF">GH714_016703</name>
</gene>
<feature type="domain" description="DUF6469" evidence="2">
    <location>
        <begin position="195"/>
        <end position="251"/>
    </location>
</feature>